<dbReference type="PANTHER" id="PTHR23172">
    <property type="entry name" value="AUXILIN/CYCLIN G-ASSOCIATED KINASE-RELATED"/>
    <property type="match status" value="1"/>
</dbReference>
<dbReference type="AlphaFoldDB" id="W9S3M6"/>
<dbReference type="Gene3D" id="1.10.287.110">
    <property type="entry name" value="DnaJ domain"/>
    <property type="match status" value="1"/>
</dbReference>
<dbReference type="GO" id="GO:0005737">
    <property type="term" value="C:cytoplasm"/>
    <property type="evidence" value="ECO:0007669"/>
    <property type="project" value="TreeGrafter"/>
</dbReference>
<dbReference type="GO" id="GO:0072583">
    <property type="term" value="P:clathrin-dependent endocytosis"/>
    <property type="evidence" value="ECO:0007669"/>
    <property type="project" value="TreeGrafter"/>
</dbReference>
<feature type="region of interest" description="Disordered" evidence="1">
    <location>
        <begin position="387"/>
        <end position="457"/>
    </location>
</feature>
<dbReference type="eggNOG" id="KOG0431">
    <property type="taxonomic scope" value="Eukaryota"/>
</dbReference>
<evidence type="ECO:0000256" key="1">
    <source>
        <dbReference type="SAM" id="MobiDB-lite"/>
    </source>
</evidence>
<evidence type="ECO:0008006" key="4">
    <source>
        <dbReference type="Google" id="ProtNLM"/>
    </source>
</evidence>
<feature type="compositionally biased region" description="Polar residues" evidence="1">
    <location>
        <begin position="356"/>
        <end position="365"/>
    </location>
</feature>
<feature type="compositionally biased region" description="Low complexity" evidence="1">
    <location>
        <begin position="126"/>
        <end position="135"/>
    </location>
</feature>
<sequence>MERFSQRESVLLGYSLQRTLMMNSGSSPKTTPFRNSDVDFHDVFGGPPRRFSMQEVRHSFNDVNDSNIASKGNDEEWSGLGEKPVFGDEGLNRRRYQSADFFDDIFGGDVSANSTPKRHGRDYVFPTSPSSRVLSPLPPKADEPFASSSLLSQFSLPAKVNKGAELPTFGSAARSPYKHKDGSSNGISYSYSSGTSLSRFSSEAIQGFESKNDIRSSHEQSPLSEEVPHTISEVSSNLTAESDKTGTGSNLKKDSESSENSTNSSSHFHFSIYKWAGKGVPLDLPIRSGKSSSTRSKETAKSEPFSGNSEGIDKEDGMESQSSKTPLPDSSSKNEPNKLENDLPLHEAKEEKVKPSQVSVPQSEPQKLEVKSIRSLLFDDHLERGSVEATKMGGQKERILTKSTKDSTSSVIGFTKTAKKQERNNVSMSSSEVDKVSAPQCSPRNPRESNGRSRVKGKVREFVRMFNQEASPNPKDGLKFRSQSCKWNKKCVFEDEPSNNTNKTDEKLQMDEDLKQSTKVHAFGQMDEDLKQSTKVHAFGQVNQASKNTGSYPVGSKSVVEETDESFHETFQIKVLPQDENELLGAGTKNQEIQDIDAKIRQWTKGKEGNIRSLLSTLQYVLWPESGWKAVPLVDIIEGNAVKRAYQKALLCLHPDKLQQKGCRSRTRDFDLAREDEDTDWEYSYMVLVGVFDLASEDKKVDLVAVVFAPSPSSKSRWRTGELD</sequence>
<dbReference type="EMBL" id="KE345585">
    <property type="protein sequence ID" value="EXC07309.1"/>
    <property type="molecule type" value="Genomic_DNA"/>
</dbReference>
<dbReference type="GO" id="GO:0030276">
    <property type="term" value="F:clathrin binding"/>
    <property type="evidence" value="ECO:0007669"/>
    <property type="project" value="TreeGrafter"/>
</dbReference>
<feature type="compositionally biased region" description="Basic and acidic residues" evidence="1">
    <location>
        <begin position="394"/>
        <end position="405"/>
    </location>
</feature>
<accession>W9S3M6</accession>
<feature type="region of interest" description="Disordered" evidence="1">
    <location>
        <begin position="113"/>
        <end position="140"/>
    </location>
</feature>
<dbReference type="STRING" id="981085.W9S3M6"/>
<proteinExistence type="predicted"/>
<feature type="region of interest" description="Disordered" evidence="1">
    <location>
        <begin position="209"/>
        <end position="266"/>
    </location>
</feature>
<feature type="region of interest" description="Disordered" evidence="1">
    <location>
        <begin position="63"/>
        <end position="83"/>
    </location>
</feature>
<evidence type="ECO:0000313" key="3">
    <source>
        <dbReference type="Proteomes" id="UP000030645"/>
    </source>
</evidence>
<feature type="compositionally biased region" description="Polar residues" evidence="1">
    <location>
        <begin position="319"/>
        <end position="334"/>
    </location>
</feature>
<evidence type="ECO:0000313" key="2">
    <source>
        <dbReference type="EMBL" id="EXC07309.1"/>
    </source>
</evidence>
<reference evidence="3" key="1">
    <citation type="submission" date="2013-01" db="EMBL/GenBank/DDBJ databases">
        <title>Draft Genome Sequence of a Mulberry Tree, Morus notabilis C.K. Schneid.</title>
        <authorList>
            <person name="He N."/>
            <person name="Zhao S."/>
        </authorList>
    </citation>
    <scope>NUCLEOTIDE SEQUENCE</scope>
</reference>
<dbReference type="InterPro" id="IPR036869">
    <property type="entry name" value="J_dom_sf"/>
</dbReference>
<gene>
    <name evidence="2" type="ORF">L484_021216</name>
</gene>
<name>W9S3M6_9ROSA</name>
<dbReference type="GO" id="GO:0072318">
    <property type="term" value="P:clathrin coat disassembly"/>
    <property type="evidence" value="ECO:0007669"/>
    <property type="project" value="TreeGrafter"/>
</dbReference>
<keyword evidence="3" id="KW-1185">Reference proteome</keyword>
<dbReference type="SUPFAM" id="SSF46565">
    <property type="entry name" value="Chaperone J-domain"/>
    <property type="match status" value="1"/>
</dbReference>
<protein>
    <recommendedName>
        <fullName evidence="4">J domain-containing protein required for chloroplast accumulation response 1</fullName>
    </recommendedName>
</protein>
<dbReference type="GO" id="GO:0031982">
    <property type="term" value="C:vesicle"/>
    <property type="evidence" value="ECO:0007669"/>
    <property type="project" value="TreeGrafter"/>
</dbReference>
<organism evidence="2 3">
    <name type="scientific">Morus notabilis</name>
    <dbReference type="NCBI Taxonomy" id="981085"/>
    <lineage>
        <taxon>Eukaryota</taxon>
        <taxon>Viridiplantae</taxon>
        <taxon>Streptophyta</taxon>
        <taxon>Embryophyta</taxon>
        <taxon>Tracheophyta</taxon>
        <taxon>Spermatophyta</taxon>
        <taxon>Magnoliopsida</taxon>
        <taxon>eudicotyledons</taxon>
        <taxon>Gunneridae</taxon>
        <taxon>Pentapetalae</taxon>
        <taxon>rosids</taxon>
        <taxon>fabids</taxon>
        <taxon>Rosales</taxon>
        <taxon>Moraceae</taxon>
        <taxon>Moreae</taxon>
        <taxon>Morus</taxon>
    </lineage>
</organism>
<dbReference type="PANTHER" id="PTHR23172:SF64">
    <property type="entry name" value="J DOMAIN-CONTAINING PROTEIN REQUIRED FOR CHLOROPLAST ACCUMULATION RESPONSE 1"/>
    <property type="match status" value="1"/>
</dbReference>
<feature type="compositionally biased region" description="Polar residues" evidence="1">
    <location>
        <begin position="232"/>
        <end position="250"/>
    </location>
</feature>
<feature type="region of interest" description="Disordered" evidence="1">
    <location>
        <begin position="283"/>
        <end position="367"/>
    </location>
</feature>
<dbReference type="Proteomes" id="UP000030645">
    <property type="component" value="Unassembled WGS sequence"/>
</dbReference>
<feature type="compositionally biased region" description="Basic and acidic residues" evidence="1">
    <location>
        <begin position="335"/>
        <end position="354"/>
    </location>
</feature>